<gene>
    <name evidence="2" type="ORF">SAMN02910344_02274</name>
</gene>
<reference evidence="2 3" key="1">
    <citation type="submission" date="2016-10" db="EMBL/GenBank/DDBJ databases">
        <authorList>
            <person name="Varghese N."/>
            <person name="Submissions S."/>
        </authorList>
    </citation>
    <scope>NUCLEOTIDE SEQUENCE [LARGE SCALE GENOMIC DNA]</scope>
    <source>
        <strain evidence="2 3">DSM 1361</strain>
    </source>
</reference>
<evidence type="ECO:0000313" key="3">
    <source>
        <dbReference type="Proteomes" id="UP000243745"/>
    </source>
</evidence>
<proteinExistence type="predicted"/>
<sequence length="108" mass="11989">MNKDKLTQLIKYLIDKGVTASDFLDVYLNTNATSEPKKETAHQKKPGRPKKTVSKPTAKSAAVLYTVNEVCSQLNVKPTELKQMIAEGDFPAPDSQGKWSQSSMSRFL</sequence>
<evidence type="ECO:0000313" key="2">
    <source>
        <dbReference type="EMBL" id="SFP77321.1"/>
    </source>
</evidence>
<dbReference type="RefSeq" id="WP_093143828.1">
    <property type="nucleotide sequence ID" value="NZ_FOXF01000076.1"/>
</dbReference>
<organism evidence="2 3">
    <name type="scientific">Ruminobacter amylophilus</name>
    <dbReference type="NCBI Taxonomy" id="867"/>
    <lineage>
        <taxon>Bacteria</taxon>
        <taxon>Pseudomonadati</taxon>
        <taxon>Pseudomonadota</taxon>
        <taxon>Gammaproteobacteria</taxon>
        <taxon>Aeromonadales</taxon>
        <taxon>Succinivibrionaceae</taxon>
        <taxon>Ruminobacter</taxon>
    </lineage>
</organism>
<evidence type="ECO:0000256" key="1">
    <source>
        <dbReference type="SAM" id="MobiDB-lite"/>
    </source>
</evidence>
<accession>A0A662ZK81</accession>
<dbReference type="AlphaFoldDB" id="A0A662ZK81"/>
<dbReference type="EMBL" id="FOXF01000076">
    <property type="protein sequence ID" value="SFP77321.1"/>
    <property type="molecule type" value="Genomic_DNA"/>
</dbReference>
<feature type="compositionally biased region" description="Basic residues" evidence="1">
    <location>
        <begin position="43"/>
        <end position="53"/>
    </location>
</feature>
<protein>
    <recommendedName>
        <fullName evidence="4">Helix-turn-helix domain-containing protein</fullName>
    </recommendedName>
</protein>
<feature type="region of interest" description="Disordered" evidence="1">
    <location>
        <begin position="32"/>
        <end position="58"/>
    </location>
</feature>
<keyword evidence="3" id="KW-1185">Reference proteome</keyword>
<dbReference type="Proteomes" id="UP000243745">
    <property type="component" value="Unassembled WGS sequence"/>
</dbReference>
<feature type="compositionally biased region" description="Polar residues" evidence="1">
    <location>
        <begin position="97"/>
        <end position="108"/>
    </location>
</feature>
<feature type="region of interest" description="Disordered" evidence="1">
    <location>
        <begin position="87"/>
        <end position="108"/>
    </location>
</feature>
<evidence type="ECO:0008006" key="4">
    <source>
        <dbReference type="Google" id="ProtNLM"/>
    </source>
</evidence>
<name>A0A662ZK81_9GAMM</name>